<feature type="domain" description="N-acetyltransferase" evidence="1">
    <location>
        <begin position="17"/>
        <end position="187"/>
    </location>
</feature>
<evidence type="ECO:0000313" key="2">
    <source>
        <dbReference type="EMBL" id="EEJ42548.1"/>
    </source>
</evidence>
<evidence type="ECO:0000259" key="1">
    <source>
        <dbReference type="PROSITE" id="PS51186"/>
    </source>
</evidence>
<dbReference type="InterPro" id="IPR016181">
    <property type="entry name" value="Acyl_CoA_acyltransferase"/>
</dbReference>
<gene>
    <name evidence="2" type="ORF">HMPREF0555_0835</name>
</gene>
<dbReference type="AlphaFoldDB" id="C2KJL9"/>
<dbReference type="PROSITE" id="PS51186">
    <property type="entry name" value="GNAT"/>
    <property type="match status" value="1"/>
</dbReference>
<evidence type="ECO:0000313" key="3">
    <source>
        <dbReference type="Proteomes" id="UP000004283"/>
    </source>
</evidence>
<dbReference type="GO" id="GO:0016747">
    <property type="term" value="F:acyltransferase activity, transferring groups other than amino-acyl groups"/>
    <property type="evidence" value="ECO:0007669"/>
    <property type="project" value="InterPro"/>
</dbReference>
<name>C2KJL9_LEUMC</name>
<dbReference type="EMBL" id="ACKV01000039">
    <property type="protein sequence ID" value="EEJ42548.1"/>
    <property type="molecule type" value="Genomic_DNA"/>
</dbReference>
<protein>
    <submittedName>
        <fullName evidence="2">Acetyltransferase, GNAT family</fullName>
    </submittedName>
</protein>
<dbReference type="Proteomes" id="UP000004283">
    <property type="component" value="Unassembled WGS sequence"/>
</dbReference>
<dbReference type="SUPFAM" id="SSF55729">
    <property type="entry name" value="Acyl-CoA N-acyltransferases (Nat)"/>
    <property type="match status" value="1"/>
</dbReference>
<dbReference type="Gene3D" id="3.40.630.30">
    <property type="match status" value="1"/>
</dbReference>
<accession>C2KJL9</accession>
<sequence>MIKQIISNYKDGNMTSVYMRRAHEEDIKSIVSIINNARYYLKEQGLSQWQSGYPNQDTIEEDLVLQRGFVLVVDHQVAGYTAILAGEDLIYTLIEDGQWLNDETDYIGIHRFAILDKYRGQKLAQRFMTAILTFFYENGTSDFRIDTHPGNLPMQAVITGNGFEKRGIVHINEGEEINGVRWAYQLVL</sequence>
<organism evidence="2 3">
    <name type="scientific">Leuconostoc mesenteroides subsp. cremoris ATCC 19254</name>
    <dbReference type="NCBI Taxonomy" id="586220"/>
    <lineage>
        <taxon>Bacteria</taxon>
        <taxon>Bacillati</taxon>
        <taxon>Bacillota</taxon>
        <taxon>Bacilli</taxon>
        <taxon>Lactobacillales</taxon>
        <taxon>Lactobacillaceae</taxon>
        <taxon>Leuconostoc</taxon>
    </lineage>
</organism>
<comment type="caution">
    <text evidence="2">The sequence shown here is derived from an EMBL/GenBank/DDBJ whole genome shotgun (WGS) entry which is preliminary data.</text>
</comment>
<keyword evidence="2" id="KW-0808">Transferase</keyword>
<dbReference type="HOGENOM" id="CLU_013985_13_0_9"/>
<dbReference type="InterPro" id="IPR000182">
    <property type="entry name" value="GNAT_dom"/>
</dbReference>
<dbReference type="Pfam" id="PF00583">
    <property type="entry name" value="Acetyltransf_1"/>
    <property type="match status" value="1"/>
</dbReference>
<proteinExistence type="predicted"/>
<reference evidence="2 3" key="1">
    <citation type="submission" date="2009-04" db="EMBL/GenBank/DDBJ databases">
        <authorList>
            <person name="Qin X."/>
            <person name="Bachman B."/>
            <person name="Battles P."/>
            <person name="Bell A."/>
            <person name="Bess C."/>
            <person name="Bickham C."/>
            <person name="Chaboub L."/>
            <person name="Chen D."/>
            <person name="Coyle M."/>
            <person name="Deiros D.R."/>
            <person name="Dinh H."/>
            <person name="Forbes L."/>
            <person name="Fowler G."/>
            <person name="Francisco L."/>
            <person name="Fu Q."/>
            <person name="Gubbala S."/>
            <person name="Hale W."/>
            <person name="Han Y."/>
            <person name="Hemphill L."/>
            <person name="Highlander S.K."/>
            <person name="Hirani K."/>
            <person name="Hogues M."/>
            <person name="Jackson L."/>
            <person name="Jakkamsetti A."/>
            <person name="Javaid M."/>
            <person name="Jiang H."/>
            <person name="Korchina V."/>
            <person name="Kovar C."/>
            <person name="Lara F."/>
            <person name="Lee S."/>
            <person name="Mata R."/>
            <person name="Mathew T."/>
            <person name="Moen C."/>
            <person name="Morales K."/>
            <person name="Munidasa M."/>
            <person name="Nazareth L."/>
            <person name="Ngo R."/>
            <person name="Nguyen L."/>
            <person name="Okwuonu G."/>
            <person name="Ongeri F."/>
            <person name="Patil S."/>
            <person name="Petrosino J."/>
            <person name="Pham C."/>
            <person name="Pham P."/>
            <person name="Pu L.-L."/>
            <person name="Puazo M."/>
            <person name="Raj R."/>
            <person name="Reid J."/>
            <person name="Rouhana J."/>
            <person name="Saada N."/>
            <person name="Shang Y."/>
            <person name="Simmons D."/>
            <person name="Thornton R."/>
            <person name="Warren J."/>
            <person name="Weissenberger G."/>
            <person name="Zhang J."/>
            <person name="Zhang L."/>
            <person name="Zhou C."/>
            <person name="Zhu D."/>
            <person name="Muzny D."/>
            <person name="Worley K."/>
            <person name="Gibbs R."/>
        </authorList>
    </citation>
    <scope>NUCLEOTIDE SEQUENCE [LARGE SCALE GENOMIC DNA]</scope>
    <source>
        <strain evidence="2 3">ATCC 19254</strain>
    </source>
</reference>